<proteinExistence type="predicted"/>
<dbReference type="Pfam" id="PF14584">
    <property type="entry name" value="DUF4446"/>
    <property type="match status" value="1"/>
</dbReference>
<dbReference type="RefSeq" id="WP_264842485.1">
    <property type="nucleotide sequence ID" value="NZ_AP025628.1"/>
</dbReference>
<evidence type="ECO:0000313" key="4">
    <source>
        <dbReference type="EMBL" id="BDG61862.1"/>
    </source>
</evidence>
<keyword evidence="3" id="KW-0472">Membrane</keyword>
<evidence type="ECO:0000256" key="1">
    <source>
        <dbReference type="SAM" id="Coils"/>
    </source>
</evidence>
<dbReference type="EMBL" id="AP025628">
    <property type="protein sequence ID" value="BDG61862.1"/>
    <property type="molecule type" value="Genomic_DNA"/>
</dbReference>
<dbReference type="Proteomes" id="UP001163687">
    <property type="component" value="Chromosome"/>
</dbReference>
<dbReference type="InterPro" id="IPR027981">
    <property type="entry name" value="DUF4446"/>
</dbReference>
<evidence type="ECO:0000256" key="2">
    <source>
        <dbReference type="SAM" id="MobiDB-lite"/>
    </source>
</evidence>
<evidence type="ECO:0008006" key="6">
    <source>
        <dbReference type="Google" id="ProtNLM"/>
    </source>
</evidence>
<reference evidence="4" key="1">
    <citation type="submission" date="2022-03" db="EMBL/GenBank/DDBJ databases">
        <title>Complete genome sequence of Caldinitratiruptor microaerophilus.</title>
        <authorList>
            <person name="Mukaiyama R."/>
            <person name="Nishiyama T."/>
            <person name="Ueda K."/>
        </authorList>
    </citation>
    <scope>NUCLEOTIDE SEQUENCE</scope>
    <source>
        <strain evidence="4">JCM 16183</strain>
    </source>
</reference>
<feature type="region of interest" description="Disordered" evidence="2">
    <location>
        <begin position="145"/>
        <end position="182"/>
    </location>
</feature>
<protein>
    <recommendedName>
        <fullName evidence="6">DUF4446 family protein</fullName>
    </recommendedName>
</protein>
<evidence type="ECO:0000256" key="3">
    <source>
        <dbReference type="SAM" id="Phobius"/>
    </source>
</evidence>
<sequence length="182" mass="19845">MTELASLLERHAPLLLGALLALVAVLLAAVLLLALRQRALLHRYRQLLGGPRGQELEDLLLEQARTLQRLEDRVRDLEQALERTVREGLAHVRHVGLVRYQAFPDVGGNLSFSLALLDGTATGAVVTSLWTRSECRLYAKPVVRGTSPQPLSAEEQEALAQALAEAGSPSPAQPLTPRRASR</sequence>
<accession>A0AA35CMD7</accession>
<gene>
    <name evidence="4" type="ORF">caldi_29520</name>
</gene>
<keyword evidence="3" id="KW-1133">Transmembrane helix</keyword>
<feature type="coiled-coil region" evidence="1">
    <location>
        <begin position="53"/>
        <end position="87"/>
    </location>
</feature>
<keyword evidence="5" id="KW-1185">Reference proteome</keyword>
<organism evidence="4 5">
    <name type="scientific">Caldinitratiruptor microaerophilus</name>
    <dbReference type="NCBI Taxonomy" id="671077"/>
    <lineage>
        <taxon>Bacteria</taxon>
        <taxon>Bacillati</taxon>
        <taxon>Bacillota</taxon>
        <taxon>Clostridia</taxon>
        <taxon>Eubacteriales</taxon>
        <taxon>Symbiobacteriaceae</taxon>
        <taxon>Caldinitratiruptor</taxon>
    </lineage>
</organism>
<dbReference type="KEGG" id="cmic:caldi_29520"/>
<dbReference type="AlphaFoldDB" id="A0AA35CMD7"/>
<keyword evidence="3" id="KW-0812">Transmembrane</keyword>
<name>A0AA35CMD7_9FIRM</name>
<keyword evidence="1" id="KW-0175">Coiled coil</keyword>
<evidence type="ECO:0000313" key="5">
    <source>
        <dbReference type="Proteomes" id="UP001163687"/>
    </source>
</evidence>
<feature type="transmembrane region" description="Helical" evidence="3">
    <location>
        <begin position="12"/>
        <end position="35"/>
    </location>
</feature>